<gene>
    <name evidence="1" type="ORF">GCM10011519_01100</name>
</gene>
<sequence>MAGRSPEGAAGRSRPGRPVPGRLLLAICVLLCLVLGACGGTEITPPRADGDTATRQDAAASDLLGQLAAAVRQADVPAAERLASSGERDRAAAVVRNAAALGLTDVRFRYVSRTGSGTDDGAGASATTQSQEDDRTWDATVAVSWRLPEYDDAPTTLSARFTFVAQGGGARLVDTDAPGERGALWLSGPAAVERTSDTLVLAAAGSAAGTPAVLSERARQAVRDVRKVLPGWSGPLVVEAPDSEQELERLIGARPGSYAAIAAVTTTVDGSKEPGTPVHVYLNPTVFGGLGPRGSQVVLSHEATHVATRASFADLPTWLLEGFADYVALAHADIPFTTAAGQVLSRVRKDGPPTALPDADDLAPSASGLGATYEEAWTACRFLAMRYGERTLVDLYDAVTDGTSVAAAFRSVVGTSQQAFERAWSADLAAQAGDR</sequence>
<evidence type="ECO:0000313" key="2">
    <source>
        <dbReference type="Proteomes" id="UP000649179"/>
    </source>
</evidence>
<evidence type="ECO:0008006" key="3">
    <source>
        <dbReference type="Google" id="ProtNLM"/>
    </source>
</evidence>
<evidence type="ECO:0000313" key="1">
    <source>
        <dbReference type="EMBL" id="GGF31528.1"/>
    </source>
</evidence>
<name>A0A917B977_9ACTN</name>
<dbReference type="Proteomes" id="UP000649179">
    <property type="component" value="Unassembled WGS sequence"/>
</dbReference>
<dbReference type="EMBL" id="BMKQ01000001">
    <property type="protein sequence ID" value="GGF31528.1"/>
    <property type="molecule type" value="Genomic_DNA"/>
</dbReference>
<organism evidence="1 2">
    <name type="scientific">Marmoricola endophyticus</name>
    <dbReference type="NCBI Taxonomy" id="2040280"/>
    <lineage>
        <taxon>Bacteria</taxon>
        <taxon>Bacillati</taxon>
        <taxon>Actinomycetota</taxon>
        <taxon>Actinomycetes</taxon>
        <taxon>Propionibacteriales</taxon>
        <taxon>Nocardioidaceae</taxon>
        <taxon>Marmoricola</taxon>
    </lineage>
</organism>
<reference evidence="1" key="1">
    <citation type="journal article" date="2014" name="Int. J. Syst. Evol. Microbiol.">
        <title>Complete genome sequence of Corynebacterium casei LMG S-19264T (=DSM 44701T), isolated from a smear-ripened cheese.</title>
        <authorList>
            <consortium name="US DOE Joint Genome Institute (JGI-PGF)"/>
            <person name="Walter F."/>
            <person name="Albersmeier A."/>
            <person name="Kalinowski J."/>
            <person name="Ruckert C."/>
        </authorList>
    </citation>
    <scope>NUCLEOTIDE SEQUENCE</scope>
    <source>
        <strain evidence="1">CGMCC 1.16067</strain>
    </source>
</reference>
<dbReference type="RefSeq" id="WP_188777255.1">
    <property type="nucleotide sequence ID" value="NZ_BMKQ01000001.1"/>
</dbReference>
<comment type="caution">
    <text evidence="1">The sequence shown here is derived from an EMBL/GenBank/DDBJ whole genome shotgun (WGS) entry which is preliminary data.</text>
</comment>
<keyword evidence="2" id="KW-1185">Reference proteome</keyword>
<reference evidence="1" key="2">
    <citation type="submission" date="2020-09" db="EMBL/GenBank/DDBJ databases">
        <authorList>
            <person name="Sun Q."/>
            <person name="Zhou Y."/>
        </authorList>
    </citation>
    <scope>NUCLEOTIDE SEQUENCE</scope>
    <source>
        <strain evidence="1">CGMCC 1.16067</strain>
    </source>
</reference>
<dbReference type="AlphaFoldDB" id="A0A917B977"/>
<accession>A0A917B977</accession>
<proteinExistence type="predicted"/>
<protein>
    <recommendedName>
        <fullName evidence="3">Peptidase MA superfamily protein</fullName>
    </recommendedName>
</protein>